<accession>A0A916YK96</accession>
<reference evidence="1" key="1">
    <citation type="journal article" date="2014" name="Int. J. Syst. Evol. Microbiol.">
        <title>Complete genome sequence of Corynebacterium casei LMG S-19264T (=DSM 44701T), isolated from a smear-ripened cheese.</title>
        <authorList>
            <consortium name="US DOE Joint Genome Institute (JGI-PGF)"/>
            <person name="Walter F."/>
            <person name="Albersmeier A."/>
            <person name="Kalinowski J."/>
            <person name="Ruckert C."/>
        </authorList>
    </citation>
    <scope>NUCLEOTIDE SEQUENCE</scope>
    <source>
        <strain evidence="1">CGMCC 1.15958</strain>
    </source>
</reference>
<dbReference type="Proteomes" id="UP000609064">
    <property type="component" value="Unassembled WGS sequence"/>
</dbReference>
<organism evidence="1 2">
    <name type="scientific">Emticicia aquatilis</name>
    <dbReference type="NCBI Taxonomy" id="1537369"/>
    <lineage>
        <taxon>Bacteria</taxon>
        <taxon>Pseudomonadati</taxon>
        <taxon>Bacteroidota</taxon>
        <taxon>Cytophagia</taxon>
        <taxon>Cytophagales</taxon>
        <taxon>Leadbetterellaceae</taxon>
        <taxon>Emticicia</taxon>
    </lineage>
</organism>
<reference evidence="1" key="2">
    <citation type="submission" date="2020-09" db="EMBL/GenBank/DDBJ databases">
        <authorList>
            <person name="Sun Q."/>
            <person name="Zhou Y."/>
        </authorList>
    </citation>
    <scope>NUCLEOTIDE SEQUENCE</scope>
    <source>
        <strain evidence="1">CGMCC 1.15958</strain>
    </source>
</reference>
<dbReference type="AlphaFoldDB" id="A0A916YK96"/>
<gene>
    <name evidence="1" type="ORF">GCM10011514_12070</name>
</gene>
<name>A0A916YK96_9BACT</name>
<keyword evidence="2" id="KW-1185">Reference proteome</keyword>
<sequence length="83" mass="9749">MIRRMVEELQKIKQPLKSIALKKPSDSTQIQLSNAKICRDKQKLKRQDKLEKTLIERIALIRKRSNSHILDIFLINIGQKKAK</sequence>
<protein>
    <submittedName>
        <fullName evidence="1">Uncharacterized protein</fullName>
    </submittedName>
</protein>
<evidence type="ECO:0000313" key="1">
    <source>
        <dbReference type="EMBL" id="GGD49482.1"/>
    </source>
</evidence>
<proteinExistence type="predicted"/>
<dbReference type="EMBL" id="BMKK01000002">
    <property type="protein sequence ID" value="GGD49482.1"/>
    <property type="molecule type" value="Genomic_DNA"/>
</dbReference>
<comment type="caution">
    <text evidence="1">The sequence shown here is derived from an EMBL/GenBank/DDBJ whole genome shotgun (WGS) entry which is preliminary data.</text>
</comment>
<evidence type="ECO:0000313" key="2">
    <source>
        <dbReference type="Proteomes" id="UP000609064"/>
    </source>
</evidence>